<dbReference type="KEGG" id="abae:CL176_09150"/>
<organism evidence="10 11">
    <name type="scientific">Suicoccus acidiformans</name>
    <dbReference type="NCBI Taxonomy" id="2036206"/>
    <lineage>
        <taxon>Bacteria</taxon>
        <taxon>Bacillati</taxon>
        <taxon>Bacillota</taxon>
        <taxon>Bacilli</taxon>
        <taxon>Lactobacillales</taxon>
        <taxon>Aerococcaceae</taxon>
        <taxon>Suicoccus</taxon>
    </lineage>
</organism>
<evidence type="ECO:0000256" key="3">
    <source>
        <dbReference type="ARBA" id="ARBA00022448"/>
    </source>
</evidence>
<name>A0A347WM45_9LACT</name>
<evidence type="ECO:0000259" key="9">
    <source>
        <dbReference type="Pfam" id="PF16916"/>
    </source>
</evidence>
<dbReference type="GO" id="GO:0008324">
    <property type="term" value="F:monoatomic cation transmembrane transporter activity"/>
    <property type="evidence" value="ECO:0007669"/>
    <property type="project" value="InterPro"/>
</dbReference>
<dbReference type="InterPro" id="IPR027469">
    <property type="entry name" value="Cation_efflux_TMD_sf"/>
</dbReference>
<evidence type="ECO:0000256" key="5">
    <source>
        <dbReference type="ARBA" id="ARBA00022989"/>
    </source>
</evidence>
<protein>
    <submittedName>
        <fullName evidence="10">Cation-efflux pump</fullName>
    </submittedName>
</protein>
<dbReference type="NCBIfam" id="TIGR01297">
    <property type="entry name" value="CDF"/>
    <property type="match status" value="1"/>
</dbReference>
<keyword evidence="3" id="KW-0813">Transport</keyword>
<dbReference type="InterPro" id="IPR002524">
    <property type="entry name" value="Cation_efflux"/>
</dbReference>
<feature type="transmembrane region" description="Helical" evidence="7">
    <location>
        <begin position="174"/>
        <end position="193"/>
    </location>
</feature>
<feature type="transmembrane region" description="Helical" evidence="7">
    <location>
        <begin position="199"/>
        <end position="219"/>
    </location>
</feature>
<dbReference type="PANTHER" id="PTHR43840">
    <property type="entry name" value="MITOCHONDRIAL METAL TRANSPORTER 1-RELATED"/>
    <property type="match status" value="1"/>
</dbReference>
<feature type="transmembrane region" description="Helical" evidence="7">
    <location>
        <begin position="63"/>
        <end position="80"/>
    </location>
</feature>
<gene>
    <name evidence="10" type="ORF">CL176_09150</name>
</gene>
<evidence type="ECO:0000256" key="6">
    <source>
        <dbReference type="ARBA" id="ARBA00023136"/>
    </source>
</evidence>
<comment type="subcellular location">
    <subcellularLocation>
        <location evidence="1">Membrane</location>
        <topology evidence="1">Multi-pass membrane protein</topology>
    </subcellularLocation>
</comment>
<feature type="transmembrane region" description="Helical" evidence="7">
    <location>
        <begin position="101"/>
        <end position="119"/>
    </location>
</feature>
<comment type="similarity">
    <text evidence="2">Belongs to the cation diffusion facilitator (CDF) transporter (TC 2.A.4) family.</text>
</comment>
<dbReference type="Proteomes" id="UP000263232">
    <property type="component" value="Chromosome"/>
</dbReference>
<dbReference type="OrthoDB" id="9806522at2"/>
<evidence type="ECO:0000256" key="4">
    <source>
        <dbReference type="ARBA" id="ARBA00022692"/>
    </source>
</evidence>
<keyword evidence="11" id="KW-1185">Reference proteome</keyword>
<dbReference type="Gene3D" id="1.20.1510.10">
    <property type="entry name" value="Cation efflux protein transmembrane domain"/>
    <property type="match status" value="1"/>
</dbReference>
<dbReference type="SUPFAM" id="SSF160240">
    <property type="entry name" value="Cation efflux protein cytoplasmic domain-like"/>
    <property type="match status" value="1"/>
</dbReference>
<feature type="transmembrane region" description="Helical" evidence="7">
    <location>
        <begin position="131"/>
        <end position="154"/>
    </location>
</feature>
<sequence>MGTSYEMECGDLMAASEQEPSRSKIGIQTSVIGLVVNLMLVGIKLFAGYLANSVAIMADAMNSIGDSTSAILAMLGFYYASKPADRNHPYGHQRTEYISGLLTAVIILIVGFEFLITSVEKILNPTEVVASKLVIALLFLSMLIKGGLGLYYTYRNRQLDTPSKVFDALIKDSISDLLANLVIIVSYFAELATGLHIDGYIGAIVALIIIYNGFGSIIASANDIVGTRPDPDLVSDIQDVLDTFDSIIDYHDLHLHQYGPQQFFATVDIEIDSRKSLLDAHQVIDEIEARIEEDFDIQLVAHLDPIVINDAEQNHIYKLVKDSLKQLRSDFHFHDFRIQEQANDVKAIHFDVVVPDDIAWSDEQLLNKLYEQLNQRLGFPYSLHITFDRNYVLNHTGK</sequence>
<evidence type="ECO:0000313" key="10">
    <source>
        <dbReference type="EMBL" id="AXY26152.1"/>
    </source>
</evidence>
<feature type="transmembrane region" description="Helical" evidence="7">
    <location>
        <begin position="31"/>
        <end position="51"/>
    </location>
</feature>
<proteinExistence type="inferred from homology"/>
<evidence type="ECO:0000256" key="7">
    <source>
        <dbReference type="SAM" id="Phobius"/>
    </source>
</evidence>
<reference evidence="10 11" key="1">
    <citation type="submission" date="2017-09" db="EMBL/GenBank/DDBJ databases">
        <title>Complete genome sequence of Oxytococcus suis strain ZY16052.</title>
        <authorList>
            <person name="Li F."/>
        </authorList>
    </citation>
    <scope>NUCLEOTIDE SEQUENCE [LARGE SCALE GENOMIC DNA]</scope>
    <source>
        <strain evidence="10 11">ZY16052</strain>
    </source>
</reference>
<evidence type="ECO:0000259" key="8">
    <source>
        <dbReference type="Pfam" id="PF01545"/>
    </source>
</evidence>
<keyword evidence="5 7" id="KW-1133">Transmembrane helix</keyword>
<keyword evidence="6 7" id="KW-0472">Membrane</keyword>
<dbReference type="InterPro" id="IPR050291">
    <property type="entry name" value="CDF_Transporter"/>
</dbReference>
<dbReference type="AlphaFoldDB" id="A0A347WM45"/>
<dbReference type="InterPro" id="IPR027470">
    <property type="entry name" value="Cation_efflux_CTD"/>
</dbReference>
<accession>A0A347WM45</accession>
<evidence type="ECO:0000313" key="11">
    <source>
        <dbReference type="Proteomes" id="UP000263232"/>
    </source>
</evidence>
<dbReference type="GO" id="GO:0016020">
    <property type="term" value="C:membrane"/>
    <property type="evidence" value="ECO:0007669"/>
    <property type="project" value="UniProtKB-SubCell"/>
</dbReference>
<dbReference type="EMBL" id="CP023434">
    <property type="protein sequence ID" value="AXY26152.1"/>
    <property type="molecule type" value="Genomic_DNA"/>
</dbReference>
<dbReference type="Pfam" id="PF16916">
    <property type="entry name" value="ZT_dimer"/>
    <property type="match status" value="1"/>
</dbReference>
<dbReference type="InterPro" id="IPR058533">
    <property type="entry name" value="Cation_efflux_TM"/>
</dbReference>
<evidence type="ECO:0000256" key="2">
    <source>
        <dbReference type="ARBA" id="ARBA00008114"/>
    </source>
</evidence>
<feature type="domain" description="Cation efflux protein cytoplasmic" evidence="9">
    <location>
        <begin position="229"/>
        <end position="305"/>
    </location>
</feature>
<keyword evidence="4 7" id="KW-0812">Transmembrane</keyword>
<dbReference type="PANTHER" id="PTHR43840:SF15">
    <property type="entry name" value="MITOCHONDRIAL METAL TRANSPORTER 1-RELATED"/>
    <property type="match status" value="1"/>
</dbReference>
<dbReference type="Pfam" id="PF01545">
    <property type="entry name" value="Cation_efflux"/>
    <property type="match status" value="1"/>
</dbReference>
<dbReference type="InterPro" id="IPR036837">
    <property type="entry name" value="Cation_efflux_CTD_sf"/>
</dbReference>
<feature type="domain" description="Cation efflux protein transmembrane" evidence="8">
    <location>
        <begin position="31"/>
        <end position="223"/>
    </location>
</feature>
<evidence type="ECO:0000256" key="1">
    <source>
        <dbReference type="ARBA" id="ARBA00004141"/>
    </source>
</evidence>
<dbReference type="Gene3D" id="3.30.70.1350">
    <property type="entry name" value="Cation efflux protein, cytoplasmic domain"/>
    <property type="match status" value="1"/>
</dbReference>
<dbReference type="SUPFAM" id="SSF161111">
    <property type="entry name" value="Cation efflux protein transmembrane domain-like"/>
    <property type="match status" value="1"/>
</dbReference>